<feature type="region of interest" description="Disordered" evidence="1">
    <location>
        <begin position="1"/>
        <end position="35"/>
    </location>
</feature>
<evidence type="ECO:0000256" key="1">
    <source>
        <dbReference type="SAM" id="MobiDB-lite"/>
    </source>
</evidence>
<evidence type="ECO:0000313" key="3">
    <source>
        <dbReference type="Proteomes" id="UP000518266"/>
    </source>
</evidence>
<reference evidence="2 3" key="1">
    <citation type="submission" date="2020-03" db="EMBL/GenBank/DDBJ databases">
        <title>Dissostichus mawsoni Genome sequencing and assembly.</title>
        <authorList>
            <person name="Park H."/>
        </authorList>
    </citation>
    <scope>NUCLEOTIDE SEQUENCE [LARGE SCALE GENOMIC DNA]</scope>
    <source>
        <strain evidence="2">DM0001</strain>
        <tissue evidence="2">Muscle</tissue>
    </source>
</reference>
<organism evidence="2 3">
    <name type="scientific">Dissostichus mawsoni</name>
    <name type="common">Antarctic cod</name>
    <dbReference type="NCBI Taxonomy" id="36200"/>
    <lineage>
        <taxon>Eukaryota</taxon>
        <taxon>Metazoa</taxon>
        <taxon>Chordata</taxon>
        <taxon>Craniata</taxon>
        <taxon>Vertebrata</taxon>
        <taxon>Euteleostomi</taxon>
        <taxon>Actinopterygii</taxon>
        <taxon>Neopterygii</taxon>
        <taxon>Teleostei</taxon>
        <taxon>Neoteleostei</taxon>
        <taxon>Acanthomorphata</taxon>
        <taxon>Eupercaria</taxon>
        <taxon>Perciformes</taxon>
        <taxon>Notothenioidei</taxon>
        <taxon>Nototheniidae</taxon>
        <taxon>Dissostichus</taxon>
    </lineage>
</organism>
<feature type="compositionally biased region" description="Basic and acidic residues" evidence="1">
    <location>
        <begin position="1"/>
        <end position="10"/>
    </location>
</feature>
<evidence type="ECO:0000313" key="2">
    <source>
        <dbReference type="EMBL" id="KAF3856142.1"/>
    </source>
</evidence>
<sequence length="127" mass="14068">MPPLHYKDTFSQRISSSHQKKRQKEQGSATRAEKLKTNEQRVIVAFAAFKAAFDSCNKGKQLIVRSQGQPPGPTAALQTKLSMHACVFMTPKSPGSPLSEQPPRIELHSMSELDQASDISELIKDMC</sequence>
<keyword evidence="3" id="KW-1185">Reference proteome</keyword>
<dbReference type="EMBL" id="JAAKFY010000006">
    <property type="protein sequence ID" value="KAF3856142.1"/>
    <property type="molecule type" value="Genomic_DNA"/>
</dbReference>
<gene>
    <name evidence="2" type="ORF">F7725_016865</name>
</gene>
<accession>A0A7J5Z2S8</accession>
<proteinExistence type="predicted"/>
<dbReference type="Proteomes" id="UP000518266">
    <property type="component" value="Unassembled WGS sequence"/>
</dbReference>
<dbReference type="AlphaFoldDB" id="A0A7J5Z2S8"/>
<name>A0A7J5Z2S8_DISMA</name>
<comment type="caution">
    <text evidence="2">The sequence shown here is derived from an EMBL/GenBank/DDBJ whole genome shotgun (WGS) entry which is preliminary data.</text>
</comment>
<protein>
    <submittedName>
        <fullName evidence="2">Uncharacterized protein</fullName>
    </submittedName>
</protein>